<dbReference type="EMBL" id="FXAY01000002">
    <property type="protein sequence ID" value="SMG29852.1"/>
    <property type="molecule type" value="Genomic_DNA"/>
</dbReference>
<dbReference type="Proteomes" id="UP000193244">
    <property type="component" value="Unassembled WGS sequence"/>
</dbReference>
<gene>
    <name evidence="2" type="ORF">SAMN06296010_1637</name>
</gene>
<dbReference type="STRING" id="150121.SAMN06296010_1637"/>
<dbReference type="CDD" id="cd06259">
    <property type="entry name" value="YdcF-like"/>
    <property type="match status" value="1"/>
</dbReference>
<proteinExistence type="predicted"/>
<dbReference type="InterPro" id="IPR014729">
    <property type="entry name" value="Rossmann-like_a/b/a_fold"/>
</dbReference>
<evidence type="ECO:0000313" key="3">
    <source>
        <dbReference type="Proteomes" id="UP000193244"/>
    </source>
</evidence>
<name>A0A1X7JQ87_9MICO</name>
<keyword evidence="3" id="KW-1185">Reference proteome</keyword>
<evidence type="ECO:0000313" key="2">
    <source>
        <dbReference type="EMBL" id="SMG29852.1"/>
    </source>
</evidence>
<reference evidence="3" key="1">
    <citation type="submission" date="2017-04" db="EMBL/GenBank/DDBJ databases">
        <authorList>
            <person name="Varghese N."/>
            <person name="Submissions S."/>
        </authorList>
    </citation>
    <scope>NUCLEOTIDE SEQUENCE [LARGE SCALE GENOMIC DNA]</scope>
    <source>
        <strain evidence="3">VKM Ac-2510</strain>
    </source>
</reference>
<feature type="domain" description="DUF218" evidence="1">
    <location>
        <begin position="20"/>
        <end position="134"/>
    </location>
</feature>
<dbReference type="Gene3D" id="3.40.50.620">
    <property type="entry name" value="HUPs"/>
    <property type="match status" value="1"/>
</dbReference>
<organism evidence="2 3">
    <name type="scientific">Agreia pratensis</name>
    <dbReference type="NCBI Taxonomy" id="150121"/>
    <lineage>
        <taxon>Bacteria</taxon>
        <taxon>Bacillati</taxon>
        <taxon>Actinomycetota</taxon>
        <taxon>Actinomycetes</taxon>
        <taxon>Micrococcales</taxon>
        <taxon>Microbacteriaceae</taxon>
        <taxon>Agreia</taxon>
    </lineage>
</organism>
<dbReference type="Pfam" id="PF02698">
    <property type="entry name" value="DUF218"/>
    <property type="match status" value="1"/>
</dbReference>
<dbReference type="AlphaFoldDB" id="A0A1X7JQ87"/>
<protein>
    <submittedName>
        <fullName evidence="2">DUF218 domain-containing protein</fullName>
    </submittedName>
</protein>
<evidence type="ECO:0000259" key="1">
    <source>
        <dbReference type="Pfam" id="PF02698"/>
    </source>
</evidence>
<dbReference type="InterPro" id="IPR003848">
    <property type="entry name" value="DUF218"/>
</dbReference>
<sequence length="175" mass="19702">MHWVASKRRLGNRASGPGRQAIIVLGCRNRGSRANYLNRYRVRVALRSIDPDATETVLIFCGGGVGSDVPEADLLLEYARARHGYAGAYLLDRLSRTTWENIANVVDLLEEFDTVKIASNSMHAEKARAYLWKQRPDLAQRLVAARDYRFGEIAWVKPIAAVRGIRGRHRSRATL</sequence>
<accession>A0A1X7JQ87</accession>